<name>A0A8T0IZ36_CERPU</name>
<proteinExistence type="predicted"/>
<feature type="compositionally biased region" description="Polar residues" evidence="1">
    <location>
        <begin position="70"/>
        <end position="81"/>
    </location>
</feature>
<gene>
    <name evidence="2" type="ORF">KC19_2G220900</name>
</gene>
<dbReference type="EMBL" id="CM026422">
    <property type="protein sequence ID" value="KAG0588159.1"/>
    <property type="molecule type" value="Genomic_DNA"/>
</dbReference>
<reference evidence="2" key="1">
    <citation type="submission" date="2020-06" db="EMBL/GenBank/DDBJ databases">
        <title>WGS assembly of Ceratodon purpureus strain R40.</title>
        <authorList>
            <person name="Carey S.B."/>
            <person name="Jenkins J."/>
            <person name="Shu S."/>
            <person name="Lovell J.T."/>
            <person name="Sreedasyam A."/>
            <person name="Maumus F."/>
            <person name="Tiley G.P."/>
            <person name="Fernandez-Pozo N."/>
            <person name="Barry K."/>
            <person name="Chen C."/>
            <person name="Wang M."/>
            <person name="Lipzen A."/>
            <person name="Daum C."/>
            <person name="Saski C.A."/>
            <person name="Payton A.C."/>
            <person name="Mcbreen J.C."/>
            <person name="Conrad R.E."/>
            <person name="Kollar L.M."/>
            <person name="Olsson S."/>
            <person name="Huttunen S."/>
            <person name="Landis J.B."/>
            <person name="Wickett N.J."/>
            <person name="Johnson M.G."/>
            <person name="Rensing S.A."/>
            <person name="Grimwood J."/>
            <person name="Schmutz J."/>
            <person name="Mcdaniel S.F."/>
        </authorList>
    </citation>
    <scope>NUCLEOTIDE SEQUENCE</scope>
    <source>
        <strain evidence="2">R40</strain>
    </source>
</reference>
<evidence type="ECO:0000313" key="2">
    <source>
        <dbReference type="EMBL" id="KAG0588159.1"/>
    </source>
</evidence>
<feature type="compositionally biased region" description="Polar residues" evidence="1">
    <location>
        <begin position="1"/>
        <end position="44"/>
    </location>
</feature>
<protein>
    <submittedName>
        <fullName evidence="2">Uncharacterized protein</fullName>
    </submittedName>
</protein>
<dbReference type="Proteomes" id="UP000822688">
    <property type="component" value="Chromosome 2"/>
</dbReference>
<dbReference type="AlphaFoldDB" id="A0A8T0IZ36"/>
<keyword evidence="3" id="KW-1185">Reference proteome</keyword>
<accession>A0A8T0IZ36</accession>
<feature type="region of interest" description="Disordered" evidence="1">
    <location>
        <begin position="1"/>
        <end position="114"/>
    </location>
</feature>
<evidence type="ECO:0000313" key="3">
    <source>
        <dbReference type="Proteomes" id="UP000822688"/>
    </source>
</evidence>
<evidence type="ECO:0000256" key="1">
    <source>
        <dbReference type="SAM" id="MobiDB-lite"/>
    </source>
</evidence>
<organism evidence="2 3">
    <name type="scientific">Ceratodon purpureus</name>
    <name type="common">Fire moss</name>
    <name type="synonym">Dicranum purpureum</name>
    <dbReference type="NCBI Taxonomy" id="3225"/>
    <lineage>
        <taxon>Eukaryota</taxon>
        <taxon>Viridiplantae</taxon>
        <taxon>Streptophyta</taxon>
        <taxon>Embryophyta</taxon>
        <taxon>Bryophyta</taxon>
        <taxon>Bryophytina</taxon>
        <taxon>Bryopsida</taxon>
        <taxon>Dicranidae</taxon>
        <taxon>Pseudoditrichales</taxon>
        <taxon>Ditrichaceae</taxon>
        <taxon>Ceratodon</taxon>
    </lineage>
</organism>
<comment type="caution">
    <text evidence="2">The sequence shown here is derived from an EMBL/GenBank/DDBJ whole genome shotgun (WGS) entry which is preliminary data.</text>
</comment>
<sequence length="123" mass="13800">MAPNSTPILQPLQENTPNSAKPARSQTLPRNSKNPTRRSGNPTSPIRRHLFTPMKFPSSPKNNETHHNPTKPNKIQRNPTKPATRLKNLLPPKTPNPPNVAPKSAPSDNVRYQRPLPLRTLFL</sequence>